<keyword evidence="6" id="KW-0560">Oxidoreductase</keyword>
<dbReference type="PROSITE" id="PS00435">
    <property type="entry name" value="PEROXIDASE_1"/>
    <property type="match status" value="1"/>
</dbReference>
<sequence length="450" mass="46773">MRRLWLAAVLIAVLAAATEAQLTADFYANTCPTAVKTVADLVWAKVLKDPTVAAGLLRLQFHNCFVRVCDASLLIDSTSSPPDVAEKDGIPNINSVRGYEIIDEAKTRLEAVFPGVVSCADIVALASRSAVNAISGPWWNVPLGRRDGVVSLASETLTNLPPPDAIYKGFTEREMVILSGVHTIGKVRCLFILNRLYNFPGSSDGVDPTFSSTYAAELKKVCKPGDFTTRVPFDPSLGGNRFDSTYYTNVKQGRGVIRSDAVLSQNTALMDRYSAAPIVPFFWDFAQAMEKMSTMTVLTGTQGEIRLKCSVVNPKTAPPPPATIITAPPPPATSTTEIPPPSTPPPSSATPPPASPPQPSPPTPPASGPPPSAATLPPPPASLASPPPAGPPPSSATLPPPPASLASPPPSAPSAPSTPPPAPLIPASPSTLPASVPPLASATLPPHSAT</sequence>
<dbReference type="PANTHER" id="PTHR31235">
    <property type="entry name" value="PEROXIDASE 25-RELATED"/>
    <property type="match status" value="1"/>
</dbReference>
<dbReference type="Gene3D" id="1.10.420.10">
    <property type="entry name" value="Peroxidase, domain 2"/>
    <property type="match status" value="1"/>
</dbReference>
<dbReference type="Gene3D" id="1.10.520.10">
    <property type="match status" value="1"/>
</dbReference>
<evidence type="ECO:0000256" key="15">
    <source>
        <dbReference type="SAM" id="SignalP"/>
    </source>
</evidence>
<dbReference type="FunFam" id="1.10.420.10:FF:000001">
    <property type="entry name" value="Peroxidase"/>
    <property type="match status" value="1"/>
</dbReference>
<evidence type="ECO:0000313" key="18">
    <source>
        <dbReference type="Proteomes" id="UP000077202"/>
    </source>
</evidence>
<feature type="binding site" description="axial binding residue" evidence="11">
    <location>
        <position position="182"/>
    </location>
    <ligand>
        <name>heme b</name>
        <dbReference type="ChEBI" id="CHEBI:60344"/>
    </ligand>
    <ligandPart>
        <name>Fe</name>
        <dbReference type="ChEBI" id="CHEBI:18248"/>
    </ligandPart>
</feature>
<comment type="cofactor">
    <cofactor evidence="11">
        <name>Ca(2+)</name>
        <dbReference type="ChEBI" id="CHEBI:29108"/>
    </cofactor>
    <text evidence="11">Binds 2 calcium ions per subunit.</text>
</comment>
<dbReference type="GO" id="GO:0006979">
    <property type="term" value="P:response to oxidative stress"/>
    <property type="evidence" value="ECO:0007669"/>
    <property type="project" value="InterPro"/>
</dbReference>
<feature type="compositionally biased region" description="Pro residues" evidence="14">
    <location>
        <begin position="316"/>
        <end position="426"/>
    </location>
</feature>
<dbReference type="GO" id="GO:0140825">
    <property type="term" value="F:lactoperoxidase activity"/>
    <property type="evidence" value="ECO:0007669"/>
    <property type="project" value="UniProtKB-EC"/>
</dbReference>
<reference evidence="17" key="1">
    <citation type="submission" date="2016-03" db="EMBL/GenBank/DDBJ databases">
        <title>Mechanisms controlling the formation of the plant cell surface in tip-growing cells are functionally conserved among land plants.</title>
        <authorList>
            <person name="Honkanen S."/>
            <person name="Jones V.A."/>
            <person name="Morieri G."/>
            <person name="Champion C."/>
            <person name="Hetherington A.J."/>
            <person name="Kelly S."/>
            <person name="Saint-Marcoux D."/>
            <person name="Proust H."/>
            <person name="Prescott H."/>
            <person name="Dolan L."/>
        </authorList>
    </citation>
    <scope>NUCLEOTIDE SEQUENCE [LARGE SCALE GENOMIC DNA]</scope>
    <source>
        <tissue evidence="17">Whole gametophyte</tissue>
    </source>
</reference>
<evidence type="ECO:0000256" key="13">
    <source>
        <dbReference type="PIRSR" id="PIRSR600823-5"/>
    </source>
</evidence>
<evidence type="ECO:0000256" key="5">
    <source>
        <dbReference type="ARBA" id="ARBA00022723"/>
    </source>
</evidence>
<dbReference type="InterPro" id="IPR033905">
    <property type="entry name" value="Secretory_peroxidase"/>
</dbReference>
<proteinExistence type="inferred from homology"/>
<dbReference type="InterPro" id="IPR002016">
    <property type="entry name" value="Haem_peroxidase"/>
</dbReference>
<dbReference type="InterPro" id="IPR010255">
    <property type="entry name" value="Haem_peroxidase_sf"/>
</dbReference>
<dbReference type="PRINTS" id="PR00461">
    <property type="entry name" value="PLPEROXIDASE"/>
</dbReference>
<feature type="site" description="Transition state stabilizer" evidence="12">
    <location>
        <position position="58"/>
    </location>
</feature>
<feature type="disulfide bond" evidence="13">
    <location>
        <begin position="119"/>
        <end position="309"/>
    </location>
</feature>
<feature type="disulfide bond" evidence="13">
    <location>
        <begin position="189"/>
        <end position="222"/>
    </location>
</feature>
<dbReference type="EMBL" id="LVLJ01001079">
    <property type="protein sequence ID" value="OAE31504.1"/>
    <property type="molecule type" value="Genomic_DNA"/>
</dbReference>
<feature type="domain" description="Plant heme peroxidase family profile" evidence="16">
    <location>
        <begin position="21"/>
        <end position="313"/>
    </location>
</feature>
<feature type="binding site" evidence="11">
    <location>
        <position position="243"/>
    </location>
    <ligand>
        <name>Ca(2+)</name>
        <dbReference type="ChEBI" id="CHEBI:29108"/>
        <label>2</label>
    </ligand>
</feature>
<feature type="binding site" evidence="11">
    <location>
        <position position="66"/>
    </location>
    <ligand>
        <name>Ca(2+)</name>
        <dbReference type="ChEBI" id="CHEBI:29108"/>
        <label>1</label>
    </ligand>
</feature>
<keyword evidence="5 11" id="KW-0479">Metal-binding</keyword>
<feature type="disulfide bond" evidence="13">
    <location>
        <begin position="64"/>
        <end position="69"/>
    </location>
</feature>
<protein>
    <recommendedName>
        <fullName evidence="16">Plant heme peroxidase family profile domain-containing protein</fullName>
    </recommendedName>
</protein>
<feature type="active site" description="Proton acceptor" evidence="9">
    <location>
        <position position="62"/>
    </location>
</feature>
<keyword evidence="4" id="KW-0349">Heme</keyword>
<dbReference type="Pfam" id="PF00141">
    <property type="entry name" value="peroxidase"/>
    <property type="match status" value="1"/>
</dbReference>
<evidence type="ECO:0000256" key="4">
    <source>
        <dbReference type="ARBA" id="ARBA00022617"/>
    </source>
</evidence>
<keyword evidence="11" id="KW-0106">Calcium</keyword>
<evidence type="ECO:0000256" key="7">
    <source>
        <dbReference type="ARBA" id="ARBA00023004"/>
    </source>
</evidence>
<feature type="binding site" evidence="11">
    <location>
        <position position="86"/>
    </location>
    <ligand>
        <name>Ca(2+)</name>
        <dbReference type="ChEBI" id="CHEBI:29108"/>
        <label>1</label>
    </ligand>
</feature>
<evidence type="ECO:0000256" key="12">
    <source>
        <dbReference type="PIRSR" id="PIRSR600823-4"/>
    </source>
</evidence>
<evidence type="ECO:0000313" key="17">
    <source>
        <dbReference type="EMBL" id="OAE31504.1"/>
    </source>
</evidence>
<dbReference type="SUPFAM" id="SSF48113">
    <property type="entry name" value="Heme-dependent peroxidases"/>
    <property type="match status" value="1"/>
</dbReference>
<evidence type="ECO:0000259" key="16">
    <source>
        <dbReference type="PROSITE" id="PS50873"/>
    </source>
</evidence>
<evidence type="ECO:0000256" key="14">
    <source>
        <dbReference type="SAM" id="MobiDB-lite"/>
    </source>
</evidence>
<feature type="binding site" evidence="10">
    <location>
        <position position="161"/>
    </location>
    <ligand>
        <name>substrate</name>
    </ligand>
</feature>
<feature type="region of interest" description="Disordered" evidence="14">
    <location>
        <begin position="312"/>
        <end position="450"/>
    </location>
</feature>
<feature type="signal peptide" evidence="15">
    <location>
        <begin position="1"/>
        <end position="20"/>
    </location>
</feature>
<name>A0A176WF18_MARPO</name>
<comment type="similarity">
    <text evidence="2">Belongs to the peroxidase family. Ascorbate peroxidase subfamily.</text>
</comment>
<dbReference type="PRINTS" id="PR00458">
    <property type="entry name" value="PEROXIDASE"/>
</dbReference>
<evidence type="ECO:0000256" key="9">
    <source>
        <dbReference type="PIRSR" id="PIRSR600823-1"/>
    </source>
</evidence>
<keyword evidence="7 11" id="KW-0408">Iron</keyword>
<feature type="binding site" evidence="11">
    <location>
        <position position="72"/>
    </location>
    <ligand>
        <name>Ca(2+)</name>
        <dbReference type="ChEBI" id="CHEBI:29108"/>
        <label>1</label>
    </ligand>
</feature>
<dbReference type="PROSITE" id="PS00436">
    <property type="entry name" value="PEROXIDASE_2"/>
    <property type="match status" value="1"/>
</dbReference>
<dbReference type="GO" id="GO:0046872">
    <property type="term" value="F:metal ion binding"/>
    <property type="evidence" value="ECO:0007669"/>
    <property type="project" value="UniProtKB-KW"/>
</dbReference>
<evidence type="ECO:0000256" key="6">
    <source>
        <dbReference type="ARBA" id="ARBA00023002"/>
    </source>
</evidence>
<evidence type="ECO:0000256" key="10">
    <source>
        <dbReference type="PIRSR" id="PIRSR600823-2"/>
    </source>
</evidence>
<feature type="chain" id="PRO_5008052443" description="Plant heme peroxidase family profile domain-containing protein" evidence="15">
    <location>
        <begin position="21"/>
        <end position="450"/>
    </location>
</feature>
<keyword evidence="18" id="KW-1185">Reference proteome</keyword>
<evidence type="ECO:0000256" key="2">
    <source>
        <dbReference type="ARBA" id="ARBA00006873"/>
    </source>
</evidence>
<feature type="binding site" evidence="11">
    <location>
        <position position="70"/>
    </location>
    <ligand>
        <name>Ca(2+)</name>
        <dbReference type="ChEBI" id="CHEBI:29108"/>
        <label>1</label>
    </ligand>
</feature>
<keyword evidence="8 13" id="KW-1015">Disulfide bond</keyword>
<dbReference type="Proteomes" id="UP000077202">
    <property type="component" value="Unassembled WGS sequence"/>
</dbReference>
<gene>
    <name evidence="17" type="ORF">AXG93_2109s1030</name>
</gene>
<dbReference type="InterPro" id="IPR000823">
    <property type="entry name" value="Peroxidase_pln"/>
</dbReference>
<evidence type="ECO:0000256" key="1">
    <source>
        <dbReference type="ARBA" id="ARBA00000189"/>
    </source>
</evidence>
<evidence type="ECO:0000256" key="3">
    <source>
        <dbReference type="ARBA" id="ARBA00022559"/>
    </source>
</evidence>
<keyword evidence="3" id="KW-0575">Peroxidase</keyword>
<feature type="binding site" evidence="11">
    <location>
        <position position="234"/>
    </location>
    <ligand>
        <name>Ca(2+)</name>
        <dbReference type="ChEBI" id="CHEBI:29108"/>
        <label>2</label>
    </ligand>
</feature>
<dbReference type="AlphaFoldDB" id="A0A176WF18"/>
<evidence type="ECO:0000256" key="11">
    <source>
        <dbReference type="PIRSR" id="PIRSR600823-3"/>
    </source>
</evidence>
<dbReference type="InterPro" id="IPR019794">
    <property type="entry name" value="Peroxidases_AS"/>
</dbReference>
<feature type="binding site" evidence="11">
    <location>
        <position position="183"/>
    </location>
    <ligand>
        <name>Ca(2+)</name>
        <dbReference type="ChEBI" id="CHEBI:29108"/>
        <label>2</label>
    </ligand>
</feature>
<comment type="caution">
    <text evidence="17">The sequence shown here is derived from an EMBL/GenBank/DDBJ whole genome shotgun (WGS) entry which is preliminary data.</text>
</comment>
<organism evidence="17 18">
    <name type="scientific">Marchantia polymorpha subsp. ruderalis</name>
    <dbReference type="NCBI Taxonomy" id="1480154"/>
    <lineage>
        <taxon>Eukaryota</taxon>
        <taxon>Viridiplantae</taxon>
        <taxon>Streptophyta</taxon>
        <taxon>Embryophyta</taxon>
        <taxon>Marchantiophyta</taxon>
        <taxon>Marchantiopsida</taxon>
        <taxon>Marchantiidae</taxon>
        <taxon>Marchantiales</taxon>
        <taxon>Marchantiaceae</taxon>
        <taxon>Marchantia</taxon>
    </lineage>
</organism>
<dbReference type="GO" id="GO:0042744">
    <property type="term" value="P:hydrogen peroxide catabolic process"/>
    <property type="evidence" value="ECO:0007669"/>
    <property type="project" value="InterPro"/>
</dbReference>
<comment type="cofactor">
    <cofactor evidence="11">
        <name>heme b</name>
        <dbReference type="ChEBI" id="CHEBI:60344"/>
    </cofactor>
    <text evidence="11">Binds 1 heme b (iron(II)-protoporphyrin IX) group per subunit.</text>
</comment>
<dbReference type="CDD" id="cd00693">
    <property type="entry name" value="secretory_peroxidase"/>
    <property type="match status" value="1"/>
</dbReference>
<keyword evidence="15" id="KW-0732">Signal</keyword>
<dbReference type="PROSITE" id="PS50873">
    <property type="entry name" value="PEROXIDASE_4"/>
    <property type="match status" value="1"/>
</dbReference>
<dbReference type="GO" id="GO:0020037">
    <property type="term" value="F:heme binding"/>
    <property type="evidence" value="ECO:0007669"/>
    <property type="project" value="InterPro"/>
</dbReference>
<evidence type="ECO:0000256" key="8">
    <source>
        <dbReference type="ARBA" id="ARBA00023157"/>
    </source>
</evidence>
<comment type="catalytic activity">
    <reaction evidence="1">
        <text>2 a phenolic donor + H2O2 = 2 a phenolic radical donor + 2 H2O</text>
        <dbReference type="Rhea" id="RHEA:56136"/>
        <dbReference type="ChEBI" id="CHEBI:15377"/>
        <dbReference type="ChEBI" id="CHEBI:16240"/>
        <dbReference type="ChEBI" id="CHEBI:139520"/>
        <dbReference type="ChEBI" id="CHEBI:139521"/>
        <dbReference type="EC" id="1.11.1.7"/>
    </reaction>
</comment>
<accession>A0A176WF18</accession>
<dbReference type="InterPro" id="IPR019793">
    <property type="entry name" value="Peroxidases_heam-ligand_BS"/>
</dbReference>